<dbReference type="AlphaFoldDB" id="A0A0C1J0M1"/>
<dbReference type="EMBL" id="JSVC01000001">
    <property type="protein sequence ID" value="KIC96319.1"/>
    <property type="molecule type" value="Genomic_DNA"/>
</dbReference>
<comment type="caution">
    <text evidence="1">The sequence shown here is derived from an EMBL/GenBank/DDBJ whole genome shotgun (WGS) entry which is preliminary data.</text>
</comment>
<gene>
    <name evidence="1" type="ORF">OI18_00730</name>
</gene>
<evidence type="ECO:0000313" key="2">
    <source>
        <dbReference type="Proteomes" id="UP000031408"/>
    </source>
</evidence>
<sequence>MAKNIILHLREYLGAHIQKIDPNTQAIDDKDHRHKYDLLAQASVPAVLVAFYKFTRTPEGAAGIASYNKNISPLDFVLGDLQQTAMQRVAQYAGVGTGQAKNVMDAVADETLRFLRNELGSTLKPDTVQQYFSSQRHDILSHLPEDLQMGYLLQDSTIDDRANKMEGPMSGLAHTIESIFSASGADKNKDKPKA</sequence>
<keyword evidence="2" id="KW-1185">Reference proteome</keyword>
<dbReference type="OrthoDB" id="668061at2"/>
<dbReference type="Proteomes" id="UP000031408">
    <property type="component" value="Unassembled WGS sequence"/>
</dbReference>
<reference evidence="1 2" key="1">
    <citation type="submission" date="2014-11" db="EMBL/GenBank/DDBJ databases">
        <title>Genome sequence of Flavihumibacter solisilvae 3-3.</title>
        <authorList>
            <person name="Zhou G."/>
            <person name="Li M."/>
            <person name="Wang G."/>
        </authorList>
    </citation>
    <scope>NUCLEOTIDE SEQUENCE [LARGE SCALE GENOMIC DNA]</scope>
    <source>
        <strain evidence="1 2">3-3</strain>
    </source>
</reference>
<dbReference type="STRING" id="1349421.OI18_00730"/>
<evidence type="ECO:0000313" key="1">
    <source>
        <dbReference type="EMBL" id="KIC96319.1"/>
    </source>
</evidence>
<organism evidence="1 2">
    <name type="scientific">Flavihumibacter solisilvae</name>
    <dbReference type="NCBI Taxonomy" id="1349421"/>
    <lineage>
        <taxon>Bacteria</taxon>
        <taxon>Pseudomonadati</taxon>
        <taxon>Bacteroidota</taxon>
        <taxon>Chitinophagia</taxon>
        <taxon>Chitinophagales</taxon>
        <taxon>Chitinophagaceae</taxon>
        <taxon>Flavihumibacter</taxon>
    </lineage>
</organism>
<accession>A0A0C1J0M1</accession>
<proteinExistence type="predicted"/>
<name>A0A0C1J0M1_9BACT</name>
<protein>
    <submittedName>
        <fullName evidence="1">Uncharacterized protein</fullName>
    </submittedName>
</protein>
<dbReference type="RefSeq" id="WP_039136160.1">
    <property type="nucleotide sequence ID" value="NZ_JSVC01000001.1"/>
</dbReference>